<dbReference type="PANTHER" id="PTHR23287">
    <property type="entry name" value="RUBY-EYE2-LIKE PROTEIN"/>
    <property type="match status" value="1"/>
</dbReference>
<dbReference type="SUPFAM" id="SSF57850">
    <property type="entry name" value="RING/U-box"/>
    <property type="match status" value="1"/>
</dbReference>
<keyword evidence="1 3" id="KW-0479">Metal-binding</keyword>
<keyword evidence="2" id="KW-0862">Zinc</keyword>
<gene>
    <name evidence="5" type="ORF">LSINAPIS_LOCUS5757</name>
</gene>
<name>A0A5E4Q7R7_9NEOP</name>
<organism evidence="5 6">
    <name type="scientific">Leptidea sinapis</name>
    <dbReference type="NCBI Taxonomy" id="189913"/>
    <lineage>
        <taxon>Eukaryota</taxon>
        <taxon>Metazoa</taxon>
        <taxon>Ecdysozoa</taxon>
        <taxon>Arthropoda</taxon>
        <taxon>Hexapoda</taxon>
        <taxon>Insecta</taxon>
        <taxon>Pterygota</taxon>
        <taxon>Neoptera</taxon>
        <taxon>Endopterygota</taxon>
        <taxon>Lepidoptera</taxon>
        <taxon>Glossata</taxon>
        <taxon>Ditrysia</taxon>
        <taxon>Papilionoidea</taxon>
        <taxon>Pieridae</taxon>
        <taxon>Dismorphiinae</taxon>
        <taxon>Leptidea</taxon>
    </lineage>
</organism>
<evidence type="ECO:0000313" key="5">
    <source>
        <dbReference type="EMBL" id="VVC93606.1"/>
    </source>
</evidence>
<dbReference type="Pfam" id="PF23757">
    <property type="entry name" value="TPR_HPS5_insect"/>
    <property type="match status" value="1"/>
</dbReference>
<evidence type="ECO:0000256" key="2">
    <source>
        <dbReference type="ARBA" id="ARBA00022833"/>
    </source>
</evidence>
<dbReference type="GO" id="GO:0005737">
    <property type="term" value="C:cytoplasm"/>
    <property type="evidence" value="ECO:0007669"/>
    <property type="project" value="TreeGrafter"/>
</dbReference>
<dbReference type="EMBL" id="FZQP02001693">
    <property type="protein sequence ID" value="VVC93606.1"/>
    <property type="molecule type" value="Genomic_DNA"/>
</dbReference>
<reference evidence="5 6" key="1">
    <citation type="submission" date="2017-07" db="EMBL/GenBank/DDBJ databases">
        <authorList>
            <person name="Talla V."/>
            <person name="Backstrom N."/>
        </authorList>
    </citation>
    <scope>NUCLEOTIDE SEQUENCE [LARGE SCALE GENOMIC DNA]</scope>
</reference>
<dbReference type="AlphaFoldDB" id="A0A5E4Q7R7"/>
<evidence type="ECO:0000313" key="6">
    <source>
        <dbReference type="Proteomes" id="UP000324832"/>
    </source>
</evidence>
<evidence type="ECO:0000259" key="4">
    <source>
        <dbReference type="PROSITE" id="PS50089"/>
    </source>
</evidence>
<proteinExistence type="predicted"/>
<dbReference type="GO" id="GO:0008270">
    <property type="term" value="F:zinc ion binding"/>
    <property type="evidence" value="ECO:0007669"/>
    <property type="project" value="UniProtKB-KW"/>
</dbReference>
<dbReference type="GO" id="GO:0048066">
    <property type="term" value="P:developmental pigmentation"/>
    <property type="evidence" value="ECO:0007669"/>
    <property type="project" value="TreeGrafter"/>
</dbReference>
<evidence type="ECO:0000256" key="3">
    <source>
        <dbReference type="PROSITE-ProRule" id="PRU00175"/>
    </source>
</evidence>
<dbReference type="InterPro" id="IPR036322">
    <property type="entry name" value="WD40_repeat_dom_sf"/>
</dbReference>
<dbReference type="PANTHER" id="PTHR23287:SF18">
    <property type="entry name" value="BLOC-2 COMPLEX MEMBER HPS5"/>
    <property type="match status" value="1"/>
</dbReference>
<dbReference type="InterPro" id="IPR001841">
    <property type="entry name" value="Znf_RING"/>
</dbReference>
<dbReference type="Proteomes" id="UP000324832">
    <property type="component" value="Unassembled WGS sequence"/>
</dbReference>
<sequence>MSVLKISHFLLQELPDITEKVVFPIKNIQRIKDGPITRLAISPDEKHIGFANGKGLVLVTECDQTLSRSYSSASSKEHSGNEVTALCWSHNMLFIGDDAKTMFHSSTQTIMSLDSRICQLDSRGCMLLISTLTRCYICNTAQEQYRQIGQKLRDGEFGACFVTSESSSTNGNSDYKPDMIDTKKYSIVDDEDGFIVGDEFSNTLIYCARPSSRLWEATVDGMVRRTHQFKQVLTKAPMTVITQESYENQNVTIESASNNTEGSSINFSKTYSMSDAIFSYNRQALYFLNVLDVDDTVWYNKYTDIVECKIYKDMLYIWLQSGAFVSLKFMKLDKFLVKCFLDEKYNLCAELCVLYKDYLLAHNLSTKMHILLGLKEKLENNAVISKIADVLDKLEKLKSIDATQLKSGIYVVDNTYHTQSIIDDHFDPKHSDENLFNSLSPEALQALKGLSETVSGKFNTSKKILKEKWDDFEEKIKQFGDTNDVTIIKQHNDYSPTWISKDEYALGDTPNVVDDDIIFKESSQESIEVDNNVDDKGKEDRICRALYQYSRLSLVNKETEISDLSSIIEVYSCDIKDIYELMILLEQYCINIGAVADSKYVPNNIFLSYLNTSARKHELLEFVINDEVLYKYFVESCISVNVKTQKLMNIGCSCGYPLPYVRSSQMPVFFELIDEFVEMQWSSQTKEQCYEMCKQMPYLWRKILYLRRNEDLLHVLRILLQMLDETLLHSFLPQFTLDTWDRALQLYATLHADMCLNCAKKFENISVKDMLSWDDMGSLIIKSIGGRNAISIMQKHSNLIERGAITMKFYHCCLLVCLFEKYDIRSILLNSANGHLKNTALPLLVGATSTHWGLPHVYDKIRTKRSVQLDDVLDILAEHNNTMDCSLCGLPLQNDFLIKDGGLWIFKCGHIFHGACLNLNKVKLCPSCIIS</sequence>
<keyword evidence="6" id="KW-1185">Reference proteome</keyword>
<protein>
    <recommendedName>
        <fullName evidence="4">RING-type domain-containing protein</fullName>
    </recommendedName>
</protein>
<keyword evidence="1 3" id="KW-0863">Zinc-finger</keyword>
<dbReference type="SUPFAM" id="SSF50978">
    <property type="entry name" value="WD40 repeat-like"/>
    <property type="match status" value="1"/>
</dbReference>
<dbReference type="InterPro" id="IPR056446">
    <property type="entry name" value="TPR_HPS5_insects"/>
</dbReference>
<accession>A0A5E4Q7R7</accession>
<dbReference type="PROSITE" id="PS50089">
    <property type="entry name" value="ZF_RING_2"/>
    <property type="match status" value="1"/>
</dbReference>
<evidence type="ECO:0000256" key="1">
    <source>
        <dbReference type="ARBA" id="ARBA00022771"/>
    </source>
</evidence>
<feature type="domain" description="RING-type" evidence="4">
    <location>
        <begin position="885"/>
        <end position="928"/>
    </location>
</feature>